<gene>
    <name evidence="2" type="ORF">R9X50_00158400</name>
</gene>
<proteinExistence type="predicted"/>
<sequence>MFYSFVRSAKSPPKANQQSPLSLCPLYETQQQQQTHETQPVADSSPTQYDSYSSSQDHSHPSPQYNPYPSPQCNSYPSPTYSQAYPIQGDNQALKHPYPTPER</sequence>
<protein>
    <submittedName>
        <fullName evidence="2">Uncharacterized protein</fullName>
    </submittedName>
</protein>
<dbReference type="AlphaFoldDB" id="A0AAQ3LZB4"/>
<organism evidence="2 3">
    <name type="scientific">Acrodontium crateriforme</name>
    <dbReference type="NCBI Taxonomy" id="150365"/>
    <lineage>
        <taxon>Eukaryota</taxon>
        <taxon>Fungi</taxon>
        <taxon>Dikarya</taxon>
        <taxon>Ascomycota</taxon>
        <taxon>Pezizomycotina</taxon>
        <taxon>Dothideomycetes</taxon>
        <taxon>Dothideomycetidae</taxon>
        <taxon>Mycosphaerellales</taxon>
        <taxon>Teratosphaeriaceae</taxon>
        <taxon>Acrodontium</taxon>
    </lineage>
</organism>
<reference evidence="2 3" key="1">
    <citation type="submission" date="2023-11" db="EMBL/GenBank/DDBJ databases">
        <title>An acidophilic fungus is an integral part of prey digestion in a carnivorous sundew plant.</title>
        <authorList>
            <person name="Tsai I.J."/>
        </authorList>
    </citation>
    <scope>NUCLEOTIDE SEQUENCE [LARGE SCALE GENOMIC DNA]</scope>
    <source>
        <strain evidence="2">169a</strain>
    </source>
</reference>
<accession>A0AAQ3LZB4</accession>
<dbReference type="Proteomes" id="UP001303373">
    <property type="component" value="Chromosome 2"/>
</dbReference>
<feature type="compositionally biased region" description="Low complexity" evidence="1">
    <location>
        <begin position="28"/>
        <end position="63"/>
    </location>
</feature>
<evidence type="ECO:0000313" key="3">
    <source>
        <dbReference type="Proteomes" id="UP001303373"/>
    </source>
</evidence>
<feature type="region of interest" description="Disordered" evidence="1">
    <location>
        <begin position="1"/>
        <end position="103"/>
    </location>
</feature>
<evidence type="ECO:0000313" key="2">
    <source>
        <dbReference type="EMBL" id="WPG98788.1"/>
    </source>
</evidence>
<evidence type="ECO:0000256" key="1">
    <source>
        <dbReference type="SAM" id="MobiDB-lite"/>
    </source>
</evidence>
<keyword evidence="3" id="KW-1185">Reference proteome</keyword>
<name>A0AAQ3LZB4_9PEZI</name>
<feature type="compositionally biased region" description="Polar residues" evidence="1">
    <location>
        <begin position="75"/>
        <end position="91"/>
    </location>
</feature>
<dbReference type="EMBL" id="CP138581">
    <property type="protein sequence ID" value="WPG98788.1"/>
    <property type="molecule type" value="Genomic_DNA"/>
</dbReference>